<feature type="compositionally biased region" description="Basic and acidic residues" evidence="1">
    <location>
        <begin position="47"/>
        <end position="57"/>
    </location>
</feature>
<protein>
    <submittedName>
        <fullName evidence="3">SKA2 domain-containing protein</fullName>
    </submittedName>
</protein>
<evidence type="ECO:0000256" key="1">
    <source>
        <dbReference type="SAM" id="MobiDB-lite"/>
    </source>
</evidence>
<evidence type="ECO:0000313" key="3">
    <source>
        <dbReference type="WBParaSite" id="ACAC_0001393701-mRNA-1"/>
    </source>
</evidence>
<accession>A0A0K0DQ98</accession>
<dbReference type="WBParaSite" id="ACAC_0001393701-mRNA-1">
    <property type="protein sequence ID" value="ACAC_0001393701-mRNA-1"/>
    <property type="gene ID" value="ACAC_0001393701"/>
</dbReference>
<name>A0A0K0DQ98_ANGCA</name>
<sequence length="104" mass="11953">MSHRVRMETMERQLAGLSSLVHSALVSKGMSESNRKHMADLRREIMALHTDSERAASEEPPSLPDSVSTHAQHQLEHIRHKLHQASTDMKQLRRTAQVRKYPYS</sequence>
<evidence type="ECO:0000313" key="2">
    <source>
        <dbReference type="Proteomes" id="UP000035642"/>
    </source>
</evidence>
<reference evidence="3" key="2">
    <citation type="submission" date="2017-02" db="UniProtKB">
        <authorList>
            <consortium name="WormBaseParasite"/>
        </authorList>
    </citation>
    <scope>IDENTIFICATION</scope>
</reference>
<proteinExistence type="predicted"/>
<dbReference type="STRING" id="6313.A0A0K0DQ98"/>
<feature type="region of interest" description="Disordered" evidence="1">
    <location>
        <begin position="47"/>
        <end position="104"/>
    </location>
</feature>
<keyword evidence="2" id="KW-1185">Reference proteome</keyword>
<organism evidence="2 3">
    <name type="scientific">Angiostrongylus cantonensis</name>
    <name type="common">Rat lungworm</name>
    <dbReference type="NCBI Taxonomy" id="6313"/>
    <lineage>
        <taxon>Eukaryota</taxon>
        <taxon>Metazoa</taxon>
        <taxon>Ecdysozoa</taxon>
        <taxon>Nematoda</taxon>
        <taxon>Chromadorea</taxon>
        <taxon>Rhabditida</taxon>
        <taxon>Rhabditina</taxon>
        <taxon>Rhabditomorpha</taxon>
        <taxon>Strongyloidea</taxon>
        <taxon>Metastrongylidae</taxon>
        <taxon>Angiostrongylus</taxon>
    </lineage>
</organism>
<reference evidence="2" key="1">
    <citation type="submission" date="2012-09" db="EMBL/GenBank/DDBJ databases">
        <authorList>
            <person name="Martin A.A."/>
        </authorList>
    </citation>
    <scope>NUCLEOTIDE SEQUENCE</scope>
</reference>
<dbReference type="AlphaFoldDB" id="A0A0K0DQ98"/>
<dbReference type="Proteomes" id="UP000035642">
    <property type="component" value="Unassembled WGS sequence"/>
</dbReference>